<feature type="domain" description="Aminoglycoside phosphotransferase" evidence="1">
    <location>
        <begin position="35"/>
        <end position="155"/>
    </location>
</feature>
<reference evidence="2 3" key="1">
    <citation type="submission" date="2023-02" db="EMBL/GenBank/DDBJ databases">
        <title>Devosia algicola sp. nov., isolated from the phycosphere of marine algae.</title>
        <authorList>
            <person name="Kim J.M."/>
            <person name="Lee J.K."/>
            <person name="Choi B.J."/>
            <person name="Bayburt H."/>
            <person name="Jeon C.O."/>
        </authorList>
    </citation>
    <scope>NUCLEOTIDE SEQUENCE [LARGE SCALE GENOMIC DNA]</scope>
    <source>
        <strain evidence="2 3">G20-9</strain>
    </source>
</reference>
<gene>
    <name evidence="2" type="ORF">PSQ19_02095</name>
</gene>
<name>A0ABY7YP99_9HYPH</name>
<dbReference type="Proteomes" id="UP001220530">
    <property type="component" value="Chromosome"/>
</dbReference>
<evidence type="ECO:0000259" key="1">
    <source>
        <dbReference type="Pfam" id="PF01636"/>
    </source>
</evidence>
<organism evidence="2 3">
    <name type="scientific">Devosia algicola</name>
    <dbReference type="NCBI Taxonomy" id="3026418"/>
    <lineage>
        <taxon>Bacteria</taxon>
        <taxon>Pseudomonadati</taxon>
        <taxon>Pseudomonadota</taxon>
        <taxon>Alphaproteobacteria</taxon>
        <taxon>Hyphomicrobiales</taxon>
        <taxon>Devosiaceae</taxon>
        <taxon>Devosia</taxon>
    </lineage>
</organism>
<evidence type="ECO:0000313" key="2">
    <source>
        <dbReference type="EMBL" id="WDR03022.1"/>
    </source>
</evidence>
<dbReference type="SUPFAM" id="SSF56112">
    <property type="entry name" value="Protein kinase-like (PK-like)"/>
    <property type="match status" value="1"/>
</dbReference>
<proteinExistence type="predicted"/>
<dbReference type="InterPro" id="IPR011009">
    <property type="entry name" value="Kinase-like_dom_sf"/>
</dbReference>
<evidence type="ECO:0000313" key="3">
    <source>
        <dbReference type="Proteomes" id="UP001220530"/>
    </source>
</evidence>
<dbReference type="RefSeq" id="WP_282219424.1">
    <property type="nucleotide sequence ID" value="NZ_CP118246.1"/>
</dbReference>
<dbReference type="EMBL" id="CP118246">
    <property type="protein sequence ID" value="WDR03022.1"/>
    <property type="molecule type" value="Genomic_DNA"/>
</dbReference>
<accession>A0ABY7YP99</accession>
<protein>
    <recommendedName>
        <fullName evidence="1">Aminoglycoside phosphotransferase domain-containing protein</fullName>
    </recommendedName>
</protein>
<keyword evidence="3" id="KW-1185">Reference proteome</keyword>
<dbReference type="Pfam" id="PF01636">
    <property type="entry name" value="APH"/>
    <property type="match status" value="1"/>
</dbReference>
<dbReference type="InterPro" id="IPR002575">
    <property type="entry name" value="Aminoglycoside_PTrfase"/>
</dbReference>
<sequence length="189" mass="20818">MNTSQCQPDPAIIQKALDCWPGTSDCSVTLINYSENHTYRLDGPEGPRFTLRLHRPRYQTDAAIKSELAWLAALARDCTLNLARPVAGHDGAHLQQLALGAGDVRHAVLFSFAPGKEPGVNQDLADLYATLGTYAATMHNHAETWPRPNGFERQHWSAANILDADGLWGNWRVAPGVDREISSTLHQAR</sequence>